<accession>A0A371CLU4</accession>
<feature type="chain" id="PRO_5016613060" description="Secreted protein" evidence="2">
    <location>
        <begin position="21"/>
        <end position="157"/>
    </location>
</feature>
<gene>
    <name evidence="3" type="ORF">OH76DRAFT_246620</name>
</gene>
<keyword evidence="4" id="KW-1185">Reference proteome</keyword>
<dbReference type="Proteomes" id="UP000256964">
    <property type="component" value="Unassembled WGS sequence"/>
</dbReference>
<protein>
    <recommendedName>
        <fullName evidence="5">Secreted protein</fullName>
    </recommendedName>
</protein>
<keyword evidence="2" id="KW-0732">Signal</keyword>
<reference evidence="3 4" key="1">
    <citation type="journal article" date="2018" name="Biotechnol. Biofuels">
        <title>Integrative visual omics of the white-rot fungus Polyporus brumalis exposes the biotechnological potential of its oxidative enzymes for delignifying raw plant biomass.</title>
        <authorList>
            <person name="Miyauchi S."/>
            <person name="Rancon A."/>
            <person name="Drula E."/>
            <person name="Hage H."/>
            <person name="Chaduli D."/>
            <person name="Favel A."/>
            <person name="Grisel S."/>
            <person name="Henrissat B."/>
            <person name="Herpoel-Gimbert I."/>
            <person name="Ruiz-Duenas F.J."/>
            <person name="Chevret D."/>
            <person name="Hainaut M."/>
            <person name="Lin J."/>
            <person name="Wang M."/>
            <person name="Pangilinan J."/>
            <person name="Lipzen A."/>
            <person name="Lesage-Meessen L."/>
            <person name="Navarro D."/>
            <person name="Riley R."/>
            <person name="Grigoriev I.V."/>
            <person name="Zhou S."/>
            <person name="Raouche S."/>
            <person name="Rosso M.N."/>
        </authorList>
    </citation>
    <scope>NUCLEOTIDE SEQUENCE [LARGE SCALE GENOMIC DNA]</scope>
    <source>
        <strain evidence="3 4">BRFM 1820</strain>
    </source>
</reference>
<feature type="compositionally biased region" description="Low complexity" evidence="1">
    <location>
        <begin position="117"/>
        <end position="126"/>
    </location>
</feature>
<evidence type="ECO:0000256" key="1">
    <source>
        <dbReference type="SAM" id="MobiDB-lite"/>
    </source>
</evidence>
<dbReference type="EMBL" id="KZ857518">
    <property type="protein sequence ID" value="RDX41254.1"/>
    <property type="molecule type" value="Genomic_DNA"/>
</dbReference>
<evidence type="ECO:0000313" key="3">
    <source>
        <dbReference type="EMBL" id="RDX41254.1"/>
    </source>
</evidence>
<feature type="signal peptide" evidence="2">
    <location>
        <begin position="1"/>
        <end position="20"/>
    </location>
</feature>
<feature type="region of interest" description="Disordered" evidence="1">
    <location>
        <begin position="95"/>
        <end position="126"/>
    </location>
</feature>
<proteinExistence type="predicted"/>
<name>A0A371CLU4_9APHY</name>
<evidence type="ECO:0000313" key="4">
    <source>
        <dbReference type="Proteomes" id="UP000256964"/>
    </source>
</evidence>
<organism evidence="3 4">
    <name type="scientific">Lentinus brumalis</name>
    <dbReference type="NCBI Taxonomy" id="2498619"/>
    <lineage>
        <taxon>Eukaryota</taxon>
        <taxon>Fungi</taxon>
        <taxon>Dikarya</taxon>
        <taxon>Basidiomycota</taxon>
        <taxon>Agaricomycotina</taxon>
        <taxon>Agaricomycetes</taxon>
        <taxon>Polyporales</taxon>
        <taxon>Polyporaceae</taxon>
        <taxon>Lentinus</taxon>
    </lineage>
</organism>
<feature type="region of interest" description="Disordered" evidence="1">
    <location>
        <begin position="138"/>
        <end position="157"/>
    </location>
</feature>
<dbReference type="AlphaFoldDB" id="A0A371CLU4"/>
<evidence type="ECO:0000256" key="2">
    <source>
        <dbReference type="SAM" id="SignalP"/>
    </source>
</evidence>
<evidence type="ECO:0008006" key="5">
    <source>
        <dbReference type="Google" id="ProtNLM"/>
    </source>
</evidence>
<sequence length="157" mass="17562">MPLLLALTLAYCISPPSCSAYGYNPFGDRLTPKAPSPRFVEVTGPKPRVYPTGKLECFNPHEPDLLSTRNMRGCSNSRSLVRSVRCASHWMRRRSAGRAVRPGPISDRRSREGTYFTSRGDSRSSWRTTWTTPALVDRLRGPLSAPSPPADEEIRTR</sequence>